<name>A0ACB9LQ14_BAUVA</name>
<organism evidence="1 2">
    <name type="scientific">Bauhinia variegata</name>
    <name type="common">Purple orchid tree</name>
    <name type="synonym">Phanera variegata</name>
    <dbReference type="NCBI Taxonomy" id="167791"/>
    <lineage>
        <taxon>Eukaryota</taxon>
        <taxon>Viridiplantae</taxon>
        <taxon>Streptophyta</taxon>
        <taxon>Embryophyta</taxon>
        <taxon>Tracheophyta</taxon>
        <taxon>Spermatophyta</taxon>
        <taxon>Magnoliopsida</taxon>
        <taxon>eudicotyledons</taxon>
        <taxon>Gunneridae</taxon>
        <taxon>Pentapetalae</taxon>
        <taxon>rosids</taxon>
        <taxon>fabids</taxon>
        <taxon>Fabales</taxon>
        <taxon>Fabaceae</taxon>
        <taxon>Cercidoideae</taxon>
        <taxon>Cercideae</taxon>
        <taxon>Bauhiniinae</taxon>
        <taxon>Bauhinia</taxon>
    </lineage>
</organism>
<reference evidence="1 2" key="1">
    <citation type="journal article" date="2022" name="DNA Res.">
        <title>Chromosomal-level genome assembly of the orchid tree Bauhinia variegata (Leguminosae; Cercidoideae) supports the allotetraploid origin hypothesis of Bauhinia.</title>
        <authorList>
            <person name="Zhong Y."/>
            <person name="Chen Y."/>
            <person name="Zheng D."/>
            <person name="Pang J."/>
            <person name="Liu Y."/>
            <person name="Luo S."/>
            <person name="Meng S."/>
            <person name="Qian L."/>
            <person name="Wei D."/>
            <person name="Dai S."/>
            <person name="Zhou R."/>
        </authorList>
    </citation>
    <scope>NUCLEOTIDE SEQUENCE [LARGE SCALE GENOMIC DNA]</scope>
    <source>
        <strain evidence="1">BV-YZ2020</strain>
    </source>
</reference>
<gene>
    <name evidence="1" type="ORF">L6164_026265</name>
</gene>
<proteinExistence type="predicted"/>
<protein>
    <submittedName>
        <fullName evidence="1">Uncharacterized protein</fullName>
    </submittedName>
</protein>
<keyword evidence="2" id="KW-1185">Reference proteome</keyword>
<sequence>MECLTMAGGKILDYTLAPIVRQVGYLIFYNSNLKELKEKAESLQHARESVQQRVDAAYRNGDEIYNGVLGWLKKVDEIARKVEGHIKDDHHKKTGCSSRSFPNLCMRHKLSRKSKKMVQEVEILKNEGQFKHVSYQKAPNFIQNLPSAVSDEDFGSRVETLEAIMEALRDPDVNKIGVYGMGGVGKSTLATQVAQKAQQEFDVVVMATITQNPEVEKIQGQIADMLRLNFSSEQSSIGRAGRLHERLKKEKNVLLILDDLWGELNWNEIGIPSPEEHNNKKISISSDTQQRSCKFLMISRDREFLSNLKLHKYFMVSPLSKIEAWKLFKEKAILDESNCNAELLSVAHKVAEECGGLPLAIVIIASSLKNKRKSEWNVVLEELRNPASTGVPNAIYRSIEVSYQSLKDNILQSLFLLCGIVDPSDSIEYLFKCSVGLDLFEHFPKVKNARNKFKSCIRKLKDSFLLLDTNSSNKFYKIHDVVRDVAFLIASKREHIFVKRNEILEGWPEEEQMKNYKTIIIEFCDLNGPLERLCCLNLTFLLINNENPSLKLSDDLFEGMPRLKVLDLTGMKFESLPSSISLLGSLRTLCLDQCSLRKIEVIGKLKGLKVLSLLKSDIKQLPEELGQLTQLQLLDLTGCSQLKLIPPNTLSSLTNLEELYMEDSFVNWDVIYPMEQQQSNASVSELDNLPLLTRLVVHIPDERMLPKVLTFDRHKKYKILIGNVWDWPSETETSRILKLWLSTSIHLRDDIKRLLDTVKELHIGKLEGAKNVFPSLNNEGLPQLKHLYVTNNDEIQCVINSLGVIHSIDLFPNLESMVLQNVMNLERLCSGPFTGESFSKLKIIKVKNCGNLRSLFSASLARGLPQLVEIQLEDCLRMERVVYDDEKAAGILPFPKLCSLTIQSLPQLLGFHYEGNVLGTSDALFSEKVMFPSLEKLTIDGMDKLNMIWNRLMAEEDDTHSSSICHKMKETWDGQIADGSFCNLKTLKVANCKRISKVLSFSLLNRLNNLEELEVQGCNSVEVVFDLAKITSEERHVVPKCHLRKLILISLPSLKHVWNKDPQGILDFQNLSIIKAADCQHMNYLLPVSVAKNLPNLLELVLENCTGLENIVAMEEGLDATVRFMFPKVTLLWLWDLPKFKGFYPGGYITMWPQLRKLVYLGIPKEVNCFGSKYLCFSESRFEDGPQALVQQSAAVEEVISNLQELVLDHDDSALVTWLSKHSENYFSKIKVLTLQHFQEEQMSLSYSFFQRISKLEDLVVAHNSFEEIFAHENQAGDGTEHENVVWVKNLYLKNLPKLRQICKEGYNVRLNDLIVQECPCLLNLMPSSVILSHLTSLSIYKCEGLLYLVVPSTAKTLSQLTVMMIEECKMIKEILADKINANAEEGDHEITFKKMKTIKLKSLPLLESFSSGNYAFKFPSLENALICECPNLKIFSKGVSTTPKLRRVHVELEVVDWYWEGDLNKTAQKMYANKVGLRSFELLKQEEFPEFKELWHGQVSAREFKNLRSIVVDSCEFVSIVVPFNVLKALINLEELEVKNCSNAEVVFLLDGEDIDDKIAILTTKLKKLMLSNLPNLKHVWNKDYRTVTFKNLQGVHVFNCERLSYLFPVNVAKGLTQLGELRIEDCGFEEIVAKEEGQAMLVTFVFPKLTTLRIWRVPKLKCFYPGEHSVDWSGLRSLSIYIKSEVKVFGTKLFSFKEAHQERGLDVSTQQPIFLVEKCPEMRTFSQRVPSTPSLQRVHGDGPYWEGNLNATIYMIYKKMVNENELVEDHPHVPTTQMGGMVNDYKVDESGEVLDIIEPLTPSGGMQEEKYDLDIPQQQIPELEMAPETETAETQKQASSTISGAVHIEGVYVQSKDESTDTQTIKASLSDADVISDQNKETSLVWQTEDSIQDQGVSSIIGQKGTTLDTSFMDIIFDKDAKDSTLDDEGGGVLGDGNEVVVYGQGTMSISTSTTVTPSSGEIDAATGVFYVEPTSEDAVSGYGTTSESVCASLPIPPVSADSAITNTNCTTDIAFPEGLRKFRDIIELNDEDIALVKQAVAQYPNLLEIKGSFRARFYRLAYKTLAELLRFLNTESALTITQEREQMFQMMCDEAIQFGFDRKWVEEMRKRVARDPEVDRAQKRLKKLRQEMDMLEEFLLARNKCFRSM</sequence>
<accession>A0ACB9LQ14</accession>
<comment type="caution">
    <text evidence="1">The sequence shown here is derived from an EMBL/GenBank/DDBJ whole genome shotgun (WGS) entry which is preliminary data.</text>
</comment>
<dbReference type="Proteomes" id="UP000828941">
    <property type="component" value="Chromosome 11"/>
</dbReference>
<evidence type="ECO:0000313" key="2">
    <source>
        <dbReference type="Proteomes" id="UP000828941"/>
    </source>
</evidence>
<dbReference type="EMBL" id="CM039436">
    <property type="protein sequence ID" value="KAI4313274.1"/>
    <property type="molecule type" value="Genomic_DNA"/>
</dbReference>
<evidence type="ECO:0000313" key="1">
    <source>
        <dbReference type="EMBL" id="KAI4313274.1"/>
    </source>
</evidence>